<dbReference type="PRINTS" id="PR00385">
    <property type="entry name" value="P450"/>
</dbReference>
<dbReference type="AlphaFoldDB" id="A0A843WMI3"/>
<dbReference type="GO" id="GO:0020037">
    <property type="term" value="F:heme binding"/>
    <property type="evidence" value="ECO:0007669"/>
    <property type="project" value="InterPro"/>
</dbReference>
<keyword evidence="4 5" id="KW-0408">Iron</keyword>
<name>A0A843WMI3_COLES</name>
<protein>
    <recommendedName>
        <fullName evidence="9">Cytochrome P450 94C1</fullName>
    </recommendedName>
</protein>
<keyword evidence="2 5" id="KW-0479">Metal-binding</keyword>
<dbReference type="SUPFAM" id="SSF48264">
    <property type="entry name" value="Cytochrome P450"/>
    <property type="match status" value="1"/>
</dbReference>
<organism evidence="7 8">
    <name type="scientific">Colocasia esculenta</name>
    <name type="common">Wild taro</name>
    <name type="synonym">Arum esculentum</name>
    <dbReference type="NCBI Taxonomy" id="4460"/>
    <lineage>
        <taxon>Eukaryota</taxon>
        <taxon>Viridiplantae</taxon>
        <taxon>Streptophyta</taxon>
        <taxon>Embryophyta</taxon>
        <taxon>Tracheophyta</taxon>
        <taxon>Spermatophyta</taxon>
        <taxon>Magnoliopsida</taxon>
        <taxon>Liliopsida</taxon>
        <taxon>Araceae</taxon>
        <taxon>Aroideae</taxon>
        <taxon>Colocasieae</taxon>
        <taxon>Colocasia</taxon>
    </lineage>
</organism>
<sequence length="521" mass="58054">MEAAAVTAEAASASIQGEEWLQPLQVFLSVFFFSFAASFLALSLLLKLLRWRPWCGCPVCYTYTTGAWAAEFPNLCDWYAHLLRQSPTRTVCIHVLGCVVTANPANVEHMLRTRFDNYPKGRAFSAILGDLLGRGIFNVDGECWRFQRKVASLELGSTHVRSFALRVFSSEVRERLLPLLASASASGGVRLDLQDVFRRFSFDTICRVSFGVDPGCLELSLPVSEFSAAFDKASRLSAGRATVSSPIVWKLKRLLNVGSERELRRCVRLIDDLAGEVIRQKRKSLGQESQDLLSRFMASIPDEKYLRDIVVSFLLAGRDTVASTLSCFFLLLSDHPEVEAAILEEAARVMGDAAVPGGSSIPTYDQLREMHYVHAALFESMRLYPAVQFDSKFAVDDDVLPDGTFVGRGTRVTYHPYAMGRMEEAWGSDCLQFRPRRWLTEEGTFLPESPYKYPVFQGGTRVCLGKEMAVLEMKCVVVAVVRAFRLRSLLPDGAPPKFAPSLTATLSGGLPVRVARRRDRE</sequence>
<proteinExistence type="inferred from homology"/>
<evidence type="ECO:0000256" key="3">
    <source>
        <dbReference type="ARBA" id="ARBA00023002"/>
    </source>
</evidence>
<feature type="binding site" description="axial binding residue" evidence="5">
    <location>
        <position position="463"/>
    </location>
    <ligand>
        <name>heme</name>
        <dbReference type="ChEBI" id="CHEBI:30413"/>
    </ligand>
    <ligandPart>
        <name>Fe</name>
        <dbReference type="ChEBI" id="CHEBI:18248"/>
    </ligandPart>
</feature>
<evidence type="ECO:0008006" key="9">
    <source>
        <dbReference type="Google" id="ProtNLM"/>
    </source>
</evidence>
<dbReference type="GO" id="GO:0016705">
    <property type="term" value="F:oxidoreductase activity, acting on paired donors, with incorporation or reduction of molecular oxygen"/>
    <property type="evidence" value="ECO:0007669"/>
    <property type="project" value="InterPro"/>
</dbReference>
<dbReference type="CDD" id="cd11064">
    <property type="entry name" value="CYP86A"/>
    <property type="match status" value="1"/>
</dbReference>
<dbReference type="InterPro" id="IPR036396">
    <property type="entry name" value="Cyt_P450_sf"/>
</dbReference>
<evidence type="ECO:0000313" key="7">
    <source>
        <dbReference type="EMBL" id="MQM11089.1"/>
    </source>
</evidence>
<evidence type="ECO:0000256" key="1">
    <source>
        <dbReference type="ARBA" id="ARBA00010617"/>
    </source>
</evidence>
<evidence type="ECO:0000256" key="4">
    <source>
        <dbReference type="ARBA" id="ARBA00023004"/>
    </source>
</evidence>
<dbReference type="Proteomes" id="UP000652761">
    <property type="component" value="Unassembled WGS sequence"/>
</dbReference>
<feature type="transmembrane region" description="Helical" evidence="6">
    <location>
        <begin position="26"/>
        <end position="46"/>
    </location>
</feature>
<keyword evidence="6" id="KW-0812">Transmembrane</keyword>
<dbReference type="GO" id="GO:0004497">
    <property type="term" value="F:monooxygenase activity"/>
    <property type="evidence" value="ECO:0007669"/>
    <property type="project" value="InterPro"/>
</dbReference>
<keyword evidence="6" id="KW-0472">Membrane</keyword>
<evidence type="ECO:0000313" key="8">
    <source>
        <dbReference type="Proteomes" id="UP000652761"/>
    </source>
</evidence>
<keyword evidence="3" id="KW-0560">Oxidoreductase</keyword>
<dbReference type="Pfam" id="PF00067">
    <property type="entry name" value="p450"/>
    <property type="match status" value="1"/>
</dbReference>
<keyword evidence="8" id="KW-1185">Reference proteome</keyword>
<evidence type="ECO:0000256" key="2">
    <source>
        <dbReference type="ARBA" id="ARBA00022723"/>
    </source>
</evidence>
<dbReference type="InterPro" id="IPR001128">
    <property type="entry name" value="Cyt_P450"/>
</dbReference>
<dbReference type="SMR" id="A0A843WMI3"/>
<dbReference type="InterPro" id="IPR002401">
    <property type="entry name" value="Cyt_P450_E_grp-I"/>
</dbReference>
<evidence type="ECO:0000256" key="6">
    <source>
        <dbReference type="SAM" id="Phobius"/>
    </source>
</evidence>
<dbReference type="PRINTS" id="PR00463">
    <property type="entry name" value="EP450I"/>
</dbReference>
<dbReference type="GO" id="GO:0005506">
    <property type="term" value="F:iron ion binding"/>
    <property type="evidence" value="ECO:0007669"/>
    <property type="project" value="InterPro"/>
</dbReference>
<evidence type="ECO:0000256" key="5">
    <source>
        <dbReference type="PIRSR" id="PIRSR602401-1"/>
    </source>
</evidence>
<comment type="similarity">
    <text evidence="1">Belongs to the cytochrome P450 family.</text>
</comment>
<reference evidence="7" key="1">
    <citation type="submission" date="2017-07" db="EMBL/GenBank/DDBJ databases">
        <title>Taro Niue Genome Assembly and Annotation.</title>
        <authorList>
            <person name="Atibalentja N."/>
            <person name="Keating K."/>
            <person name="Fields C.J."/>
        </authorList>
    </citation>
    <scope>NUCLEOTIDE SEQUENCE</scope>
    <source>
        <strain evidence="7">Niue_2</strain>
        <tissue evidence="7">Leaf</tissue>
    </source>
</reference>
<keyword evidence="5" id="KW-0349">Heme</keyword>
<dbReference type="OrthoDB" id="1470350at2759"/>
<dbReference type="PANTHER" id="PTHR24296">
    <property type="entry name" value="CYTOCHROME P450"/>
    <property type="match status" value="1"/>
</dbReference>
<keyword evidence="6" id="KW-1133">Transmembrane helix</keyword>
<dbReference type="EMBL" id="NMUH01004864">
    <property type="protein sequence ID" value="MQM11089.1"/>
    <property type="molecule type" value="Genomic_DNA"/>
</dbReference>
<comment type="cofactor">
    <cofactor evidence="5">
        <name>heme</name>
        <dbReference type="ChEBI" id="CHEBI:30413"/>
    </cofactor>
</comment>
<dbReference type="Gene3D" id="1.10.630.10">
    <property type="entry name" value="Cytochrome P450"/>
    <property type="match status" value="1"/>
</dbReference>
<gene>
    <name evidence="7" type="ORF">Taro_043997</name>
</gene>
<accession>A0A843WMI3</accession>
<comment type="caution">
    <text evidence="7">The sequence shown here is derived from an EMBL/GenBank/DDBJ whole genome shotgun (WGS) entry which is preliminary data.</text>
</comment>